<dbReference type="InterPro" id="IPR036322">
    <property type="entry name" value="WD40_repeat_dom_sf"/>
</dbReference>
<protein>
    <submittedName>
        <fullName evidence="3">Uncharacterized protein</fullName>
    </submittedName>
</protein>
<name>A0A382R3A4_9ZZZZ</name>
<dbReference type="Pfam" id="PF00400">
    <property type="entry name" value="WD40"/>
    <property type="match status" value="4"/>
</dbReference>
<dbReference type="PANTHER" id="PTHR44019">
    <property type="entry name" value="WD REPEAT-CONTAINING PROTEIN 55"/>
    <property type="match status" value="1"/>
</dbReference>
<dbReference type="SUPFAM" id="SSF50978">
    <property type="entry name" value="WD40 repeat-like"/>
    <property type="match status" value="1"/>
</dbReference>
<sequence>TMYPFKPWRWVCGAFLLIVTLFSNQAYAIEPPITAVAFAPDGTVVVAVSQSGIQVFGWPTLDRQRTIKTSSLNLHCVSFSPSGKHLAVGGGAPSEEGVVEVFSWPKGELVAKFDSHDDSVRSVVWQDDVRLLSASIDREVKLWNLEKEANPVLTLQGHSRSVNALCLVKNGKTLVSTGVDQSVRVWDMESGELIRSMNQHTKPVHALAVRPVRDGLPMVASAARDRTIRFWQPTIGRMVRYIRLDSEPLNIAWTNDGDRVLATCVDGRVRIIDPVEVTVTQDLPAIDGWAYALAMHPDDRSAAIGGINGQIWRIENLSEPGARSEP</sequence>
<dbReference type="PROSITE" id="PS50294">
    <property type="entry name" value="WD_REPEATS_REGION"/>
    <property type="match status" value="2"/>
</dbReference>
<gene>
    <name evidence="3" type="ORF">METZ01_LOCUS343925</name>
</gene>
<dbReference type="InterPro" id="IPR020472">
    <property type="entry name" value="WD40_PAC1"/>
</dbReference>
<dbReference type="InterPro" id="IPR019775">
    <property type="entry name" value="WD40_repeat_CS"/>
</dbReference>
<dbReference type="InterPro" id="IPR001680">
    <property type="entry name" value="WD40_rpt"/>
</dbReference>
<dbReference type="InterPro" id="IPR050505">
    <property type="entry name" value="WDR55/POC1"/>
</dbReference>
<dbReference type="PROSITE" id="PS00678">
    <property type="entry name" value="WD_REPEATS_1"/>
    <property type="match status" value="2"/>
</dbReference>
<reference evidence="3" key="1">
    <citation type="submission" date="2018-05" db="EMBL/GenBank/DDBJ databases">
        <authorList>
            <person name="Lanie J.A."/>
            <person name="Ng W.-L."/>
            <person name="Kazmierczak K.M."/>
            <person name="Andrzejewski T.M."/>
            <person name="Davidsen T.M."/>
            <person name="Wayne K.J."/>
            <person name="Tettelin H."/>
            <person name="Glass J.I."/>
            <person name="Rusch D."/>
            <person name="Podicherti R."/>
            <person name="Tsui H.-C.T."/>
            <person name="Winkler M.E."/>
        </authorList>
    </citation>
    <scope>NUCLEOTIDE SEQUENCE</scope>
</reference>
<dbReference type="CDD" id="cd00200">
    <property type="entry name" value="WD40"/>
    <property type="match status" value="1"/>
</dbReference>
<feature type="non-terminal residue" evidence="3">
    <location>
        <position position="1"/>
    </location>
</feature>
<dbReference type="PRINTS" id="PR00320">
    <property type="entry name" value="GPROTEINBRPT"/>
</dbReference>
<evidence type="ECO:0000256" key="1">
    <source>
        <dbReference type="ARBA" id="ARBA00022574"/>
    </source>
</evidence>
<organism evidence="3">
    <name type="scientific">marine metagenome</name>
    <dbReference type="NCBI Taxonomy" id="408172"/>
    <lineage>
        <taxon>unclassified sequences</taxon>
        <taxon>metagenomes</taxon>
        <taxon>ecological metagenomes</taxon>
    </lineage>
</organism>
<dbReference type="PROSITE" id="PS50082">
    <property type="entry name" value="WD_REPEATS_2"/>
    <property type="match status" value="3"/>
</dbReference>
<proteinExistence type="predicted"/>
<keyword evidence="2" id="KW-0677">Repeat</keyword>
<dbReference type="EMBL" id="UINC01118144">
    <property type="protein sequence ID" value="SVC91071.1"/>
    <property type="molecule type" value="Genomic_DNA"/>
</dbReference>
<dbReference type="SMART" id="SM00320">
    <property type="entry name" value="WD40"/>
    <property type="match status" value="7"/>
</dbReference>
<feature type="non-terminal residue" evidence="3">
    <location>
        <position position="326"/>
    </location>
</feature>
<evidence type="ECO:0000313" key="3">
    <source>
        <dbReference type="EMBL" id="SVC91071.1"/>
    </source>
</evidence>
<dbReference type="InterPro" id="IPR015943">
    <property type="entry name" value="WD40/YVTN_repeat-like_dom_sf"/>
</dbReference>
<evidence type="ECO:0000256" key="2">
    <source>
        <dbReference type="ARBA" id="ARBA00022737"/>
    </source>
</evidence>
<accession>A0A382R3A4</accession>
<dbReference type="AlphaFoldDB" id="A0A382R3A4"/>
<keyword evidence="1" id="KW-0853">WD repeat</keyword>
<dbReference type="Gene3D" id="2.130.10.10">
    <property type="entry name" value="YVTN repeat-like/Quinoprotein amine dehydrogenase"/>
    <property type="match status" value="2"/>
</dbReference>
<dbReference type="PANTHER" id="PTHR44019:SF8">
    <property type="entry name" value="POC1 CENTRIOLAR PROTEIN HOMOLOG"/>
    <property type="match status" value="1"/>
</dbReference>